<proteinExistence type="predicted"/>
<feature type="region of interest" description="Disordered" evidence="1">
    <location>
        <begin position="220"/>
        <end position="270"/>
    </location>
</feature>
<dbReference type="EMBL" id="KN839878">
    <property type="protein sequence ID" value="KIJ59923.1"/>
    <property type="molecule type" value="Genomic_DNA"/>
</dbReference>
<dbReference type="HOGENOM" id="CLU_012647_0_0_1"/>
<feature type="compositionally biased region" description="Low complexity" evidence="1">
    <location>
        <begin position="261"/>
        <end position="270"/>
    </location>
</feature>
<accession>A0A0C9W1V8</accession>
<feature type="compositionally biased region" description="Basic and acidic residues" evidence="1">
    <location>
        <begin position="220"/>
        <end position="230"/>
    </location>
</feature>
<feature type="compositionally biased region" description="Basic residues" evidence="1">
    <location>
        <begin position="296"/>
        <end position="310"/>
    </location>
</feature>
<reference evidence="2 3" key="1">
    <citation type="submission" date="2014-04" db="EMBL/GenBank/DDBJ databases">
        <title>Evolutionary Origins and Diversification of the Mycorrhizal Mutualists.</title>
        <authorList>
            <consortium name="DOE Joint Genome Institute"/>
            <consortium name="Mycorrhizal Genomics Consortium"/>
            <person name="Kohler A."/>
            <person name="Kuo A."/>
            <person name="Nagy L.G."/>
            <person name="Floudas D."/>
            <person name="Copeland A."/>
            <person name="Barry K.W."/>
            <person name="Cichocki N."/>
            <person name="Veneault-Fourrey C."/>
            <person name="LaButti K."/>
            <person name="Lindquist E.A."/>
            <person name="Lipzen A."/>
            <person name="Lundell T."/>
            <person name="Morin E."/>
            <person name="Murat C."/>
            <person name="Riley R."/>
            <person name="Ohm R."/>
            <person name="Sun H."/>
            <person name="Tunlid A."/>
            <person name="Henrissat B."/>
            <person name="Grigoriev I.V."/>
            <person name="Hibbett D.S."/>
            <person name="Martin F."/>
        </authorList>
    </citation>
    <scope>NUCLEOTIDE SEQUENCE [LARGE SCALE GENOMIC DNA]</scope>
    <source>
        <strain evidence="2 3">MD-312</strain>
    </source>
</reference>
<feature type="compositionally biased region" description="Polar residues" evidence="1">
    <location>
        <begin position="284"/>
        <end position="295"/>
    </location>
</feature>
<feature type="compositionally biased region" description="Low complexity" evidence="1">
    <location>
        <begin position="677"/>
        <end position="696"/>
    </location>
</feature>
<feature type="compositionally biased region" description="Basic and acidic residues" evidence="1">
    <location>
        <begin position="48"/>
        <end position="62"/>
    </location>
</feature>
<dbReference type="AlphaFoldDB" id="A0A0C9W1V8"/>
<feature type="compositionally biased region" description="Basic residues" evidence="1">
    <location>
        <begin position="17"/>
        <end position="27"/>
    </location>
</feature>
<gene>
    <name evidence="2" type="ORF">HYDPIDRAFT_170492</name>
</gene>
<evidence type="ECO:0000256" key="1">
    <source>
        <dbReference type="SAM" id="MobiDB-lite"/>
    </source>
</evidence>
<feature type="region of interest" description="Disordered" evidence="1">
    <location>
        <begin position="1"/>
        <end position="68"/>
    </location>
</feature>
<organism evidence="2 3">
    <name type="scientific">Hydnomerulius pinastri MD-312</name>
    <dbReference type="NCBI Taxonomy" id="994086"/>
    <lineage>
        <taxon>Eukaryota</taxon>
        <taxon>Fungi</taxon>
        <taxon>Dikarya</taxon>
        <taxon>Basidiomycota</taxon>
        <taxon>Agaricomycotina</taxon>
        <taxon>Agaricomycetes</taxon>
        <taxon>Agaricomycetidae</taxon>
        <taxon>Boletales</taxon>
        <taxon>Boletales incertae sedis</taxon>
        <taxon>Leucogyrophana</taxon>
    </lineage>
</organism>
<feature type="compositionally biased region" description="Polar residues" evidence="1">
    <location>
        <begin position="191"/>
        <end position="201"/>
    </location>
</feature>
<evidence type="ECO:0000313" key="3">
    <source>
        <dbReference type="Proteomes" id="UP000053820"/>
    </source>
</evidence>
<feature type="region of interest" description="Disordered" evidence="1">
    <location>
        <begin position="284"/>
        <end position="349"/>
    </location>
</feature>
<sequence length="844" mass="91321">MTHHGRHTLTPADNNGRTRKPKSKKKREDRYEEEIQYNLTYNFRGASARREGQSTSRMREDGEYPPPPAYETATAVSTLVSEDFVHQSGPPHPVLSTPTIAVSSIHVLDGRFHPGGSDISDTSSIDTASLSSLRPHSEEDGSSIELVDLDPSERWEMERQRGVPLDERIKRHNLRGVNTATPSPIPHRTRLVSQPTTSRTPGSHARFLASQLSLRIPEDHDQYDDDRTQDNSDISSPPTPKHHRMPSIPGSPSRFFHVRSHSPQPSSSVISLLRNPSPFFKSTPSLLNLSPSQHGGSHRSRTKLFHRKSKERASSEPLEDWEVLERTGSGQSSMDGSLPPPSPPVTPQNLVPQPLPRSRTPDVFVDEHPKLAADRGRKINTVQIPQTVGPEMHRPASPPFVARHVRRHTTSSRGGQMGPSSAPVSPVSISSASTFSASTISLSQNTISSEDVPMGIQGLANWEYPSESRSLPRALTTRGYEPALASRTPRVSSPAPPTIVSYDHDPDMPLLSNPGYGSLPARSATERIVRVSDARDENYAIQRGRSLSREMGMRSAPAYSSIFPSGPPTPLPNMSHTLPPPSNSPSPRHHYPGRPLPATPPVSPSLTWILDKGATHVIPHPKALVSAAPSTPPIPEGLLIDLDDDSLDTMPPGPSNPITPLCLGLLDDDEDGDNDNVSDSGTISPPGPLTPTTSGYASASSISLSTIASRSVESFDTSMQTTPTSEVPDINGLVSRLGDQAISDGSDYDALLLISDFIGPANPQPPSANSHAALLSPYFIGNVELERRRVTKDGRVKLKMTLLGVSVDKCAICMSQFKEGDRSILGAQCKHAILAGQESNLSAL</sequence>
<feature type="region of interest" description="Disordered" evidence="1">
    <location>
        <begin position="558"/>
        <end position="598"/>
    </location>
</feature>
<dbReference type="OrthoDB" id="2663365at2759"/>
<evidence type="ECO:0000313" key="2">
    <source>
        <dbReference type="EMBL" id="KIJ59923.1"/>
    </source>
</evidence>
<name>A0A0C9W1V8_9AGAM</name>
<feature type="region of interest" description="Disordered" evidence="1">
    <location>
        <begin position="176"/>
        <end position="203"/>
    </location>
</feature>
<dbReference type="Proteomes" id="UP000053820">
    <property type="component" value="Unassembled WGS sequence"/>
</dbReference>
<protein>
    <submittedName>
        <fullName evidence="2">Uncharacterized protein</fullName>
    </submittedName>
</protein>
<feature type="region of interest" description="Disordered" evidence="1">
    <location>
        <begin position="665"/>
        <end position="696"/>
    </location>
</feature>
<keyword evidence="3" id="KW-1185">Reference proteome</keyword>
<feature type="compositionally biased region" description="Acidic residues" evidence="1">
    <location>
        <begin position="666"/>
        <end position="676"/>
    </location>
</feature>